<dbReference type="InterPro" id="IPR004408">
    <property type="entry name" value="Biotin_CoA_COase_ligase"/>
</dbReference>
<evidence type="ECO:0000256" key="3">
    <source>
        <dbReference type="ARBA" id="ARBA00024227"/>
    </source>
</evidence>
<accession>A0A4R8V9S3</accession>
<dbReference type="AlphaFoldDB" id="A0A4R8V9S3"/>
<evidence type="ECO:0000313" key="5">
    <source>
        <dbReference type="Proteomes" id="UP000298488"/>
    </source>
</evidence>
<dbReference type="Proteomes" id="UP000298488">
    <property type="component" value="Unassembled WGS sequence"/>
</dbReference>
<gene>
    <name evidence="4" type="ORF">E3N84_05150</name>
</gene>
<dbReference type="OrthoDB" id="9807064at2"/>
<dbReference type="GO" id="GO:0005737">
    <property type="term" value="C:cytoplasm"/>
    <property type="evidence" value="ECO:0007669"/>
    <property type="project" value="TreeGrafter"/>
</dbReference>
<evidence type="ECO:0000256" key="2">
    <source>
        <dbReference type="ARBA" id="ARBA00023267"/>
    </source>
</evidence>
<reference evidence="4 5" key="1">
    <citation type="submission" date="2019-03" db="EMBL/GenBank/DDBJ databases">
        <title>Genomics of glacier-inhabiting Cryobacterium strains.</title>
        <authorList>
            <person name="Liu Q."/>
            <person name="Xin Y.-H."/>
        </authorList>
    </citation>
    <scope>NUCLEOTIDE SEQUENCE [LARGE SCALE GENOMIC DNA]</scope>
    <source>
        <strain evidence="4 5">CGMCC 1.10440</strain>
    </source>
</reference>
<keyword evidence="2" id="KW-0092">Biotin</keyword>
<dbReference type="CDD" id="cd16442">
    <property type="entry name" value="BPL"/>
    <property type="match status" value="1"/>
</dbReference>
<keyword evidence="5" id="KW-1185">Reference proteome</keyword>
<evidence type="ECO:0000256" key="1">
    <source>
        <dbReference type="ARBA" id="ARBA00022598"/>
    </source>
</evidence>
<dbReference type="PROSITE" id="PS51733">
    <property type="entry name" value="BPL_LPL_CATALYTIC"/>
    <property type="match status" value="1"/>
</dbReference>
<keyword evidence="1 4" id="KW-0436">Ligase</keyword>
<dbReference type="SUPFAM" id="SSF55681">
    <property type="entry name" value="Class II aaRS and biotin synthetases"/>
    <property type="match status" value="1"/>
</dbReference>
<dbReference type="RefSeq" id="WP_104095365.1">
    <property type="nucleotide sequence ID" value="NZ_JACHBP010000001.1"/>
</dbReference>
<organism evidence="4 5">
    <name type="scientific">Terrimesophilobacter mesophilus</name>
    <dbReference type="NCBI Taxonomy" id="433647"/>
    <lineage>
        <taxon>Bacteria</taxon>
        <taxon>Bacillati</taxon>
        <taxon>Actinomycetota</taxon>
        <taxon>Actinomycetes</taxon>
        <taxon>Micrococcales</taxon>
        <taxon>Microbacteriaceae</taxon>
        <taxon>Terrimesophilobacter</taxon>
    </lineage>
</organism>
<sequence>MDLPLAQDRVALLVVLDEVPSTNDELVARAATQTLDEFTVIASLNQTAGRGRLGRTWAAPPGTSLAVSVLLRPRERAVPLERYGWIPLLAGRAMATAVGRLVPSGDVALKWPNDVLIGGRKVAGVLSELLPDARSVVVGAGVNLTIPTESLPVPTATSLLLNGATASAEELADLALVGYLDELKRGWQEFTSATSDADFARFRAGLGAACSSLGRSVQVSLPDGSHLVGTAVDLDDAGRLRLRVHSDGSMQTVAAGDVTHLRYE</sequence>
<comment type="caution">
    <text evidence="4">The sequence shown here is derived from an EMBL/GenBank/DDBJ whole genome shotgun (WGS) entry which is preliminary data.</text>
</comment>
<dbReference type="Pfam" id="PF02237">
    <property type="entry name" value="BPL_C"/>
    <property type="match status" value="1"/>
</dbReference>
<evidence type="ECO:0000313" key="4">
    <source>
        <dbReference type="EMBL" id="TFB79493.1"/>
    </source>
</evidence>
<dbReference type="Gene3D" id="2.30.30.100">
    <property type="match status" value="1"/>
</dbReference>
<dbReference type="EMBL" id="SOFI01000003">
    <property type="protein sequence ID" value="TFB79493.1"/>
    <property type="molecule type" value="Genomic_DNA"/>
</dbReference>
<protein>
    <recommendedName>
        <fullName evidence="3">biotin--[biotin carboxyl-carrier protein] ligase</fullName>
        <ecNumber evidence="3">6.3.4.15</ecNumber>
    </recommendedName>
</protein>
<proteinExistence type="predicted"/>
<dbReference type="InterPro" id="IPR004143">
    <property type="entry name" value="BPL_LPL_catalytic"/>
</dbReference>
<dbReference type="NCBIfam" id="TIGR00121">
    <property type="entry name" value="birA_ligase"/>
    <property type="match status" value="1"/>
</dbReference>
<dbReference type="EC" id="6.3.4.15" evidence="3"/>
<dbReference type="PANTHER" id="PTHR12835:SF5">
    <property type="entry name" value="BIOTIN--PROTEIN LIGASE"/>
    <property type="match status" value="1"/>
</dbReference>
<dbReference type="Pfam" id="PF03099">
    <property type="entry name" value="BPL_LplA_LipB"/>
    <property type="match status" value="1"/>
</dbReference>
<dbReference type="InterPro" id="IPR045864">
    <property type="entry name" value="aa-tRNA-synth_II/BPL/LPL"/>
</dbReference>
<dbReference type="GO" id="GO:0004077">
    <property type="term" value="F:biotin--[biotin carboxyl-carrier protein] ligase activity"/>
    <property type="evidence" value="ECO:0007669"/>
    <property type="project" value="UniProtKB-EC"/>
</dbReference>
<dbReference type="Gene3D" id="3.30.930.10">
    <property type="entry name" value="Bira Bifunctional Protein, Domain 2"/>
    <property type="match status" value="1"/>
</dbReference>
<dbReference type="InterPro" id="IPR003142">
    <property type="entry name" value="BPL_C"/>
</dbReference>
<name>A0A4R8V9S3_9MICO</name>
<dbReference type="PANTHER" id="PTHR12835">
    <property type="entry name" value="BIOTIN PROTEIN LIGASE"/>
    <property type="match status" value="1"/>
</dbReference>